<evidence type="ECO:0000313" key="2">
    <source>
        <dbReference type="Proteomes" id="UP000634455"/>
    </source>
</evidence>
<accession>A0ABQ3D5W0</accession>
<sequence length="191" mass="22571">MNHSNSYKQQEAIIDWLNDKNWQVFGTLKFLDGHSISKEIAEKDINNFFNRLDRTYLGSNLVKDNNRIERFVFYHTGKSGSNIHFHFLAKPNCQIDFFCKTAKCLWEATSKHSVPYEHLIIDEIRSKKGATRYCLHEYPKLGENTLYLPATHRKPTAMSSNSLHRIRRLLKQQEKNEIIIENSRRRTSKKK</sequence>
<name>A0ABQ3D5W0_9RHOB</name>
<dbReference type="Proteomes" id="UP000634455">
    <property type="component" value="Unassembled WGS sequence"/>
</dbReference>
<dbReference type="EMBL" id="BMZF01000010">
    <property type="protein sequence ID" value="GHA60310.1"/>
    <property type="molecule type" value="Genomic_DNA"/>
</dbReference>
<reference evidence="2" key="1">
    <citation type="journal article" date="2019" name="Int. J. Syst. Evol. Microbiol.">
        <title>The Global Catalogue of Microorganisms (GCM) 10K type strain sequencing project: providing services to taxonomists for standard genome sequencing and annotation.</title>
        <authorList>
            <consortium name="The Broad Institute Genomics Platform"/>
            <consortium name="The Broad Institute Genome Sequencing Center for Infectious Disease"/>
            <person name="Wu L."/>
            <person name="Ma J."/>
        </authorList>
    </citation>
    <scope>NUCLEOTIDE SEQUENCE [LARGE SCALE GENOMIC DNA]</scope>
    <source>
        <strain evidence="2">KCTC 32465</strain>
    </source>
</reference>
<comment type="caution">
    <text evidence="1">The sequence shown here is derived from an EMBL/GenBank/DDBJ whole genome shotgun (WGS) entry which is preliminary data.</text>
</comment>
<protein>
    <submittedName>
        <fullName evidence="1">Uncharacterized protein</fullName>
    </submittedName>
</protein>
<proteinExistence type="predicted"/>
<evidence type="ECO:0000313" key="1">
    <source>
        <dbReference type="EMBL" id="GHA60310.1"/>
    </source>
</evidence>
<organism evidence="1 2">
    <name type="scientific">Paramylibacter ulvae</name>
    <dbReference type="NCBI Taxonomy" id="1651968"/>
    <lineage>
        <taxon>Bacteria</taxon>
        <taxon>Pseudomonadati</taxon>
        <taxon>Pseudomonadota</taxon>
        <taxon>Alphaproteobacteria</taxon>
        <taxon>Rhodobacterales</taxon>
        <taxon>Paracoccaceae</taxon>
        <taxon>Paramylibacter</taxon>
    </lineage>
</organism>
<dbReference type="RefSeq" id="WP_189641292.1">
    <property type="nucleotide sequence ID" value="NZ_BMZF01000010.1"/>
</dbReference>
<keyword evidence="2" id="KW-1185">Reference proteome</keyword>
<gene>
    <name evidence="1" type="ORF">GCM10008927_27300</name>
</gene>